<dbReference type="HOGENOM" id="CLU_3024901_0_0_6"/>
<evidence type="ECO:0000313" key="1">
    <source>
        <dbReference type="EMBL" id="ACR70473.2"/>
    </source>
</evidence>
<reference evidence="1 2" key="2">
    <citation type="journal article" date="2012" name="J. Bacteriol.">
        <title>Genome Sequence of Edwardsiella ictaluri 93-146, a Strain Associated with a Natural Channel Catfish Outbreak of Enteric Septicemia of Catfish.</title>
        <authorList>
            <person name="Williams M.L."/>
            <person name="Gillaspy A.F."/>
            <person name="Dyer D.W."/>
            <person name="Thune R.L."/>
            <person name="Waldbieser G.C."/>
            <person name="Schuster S.C."/>
            <person name="Gipson J."/>
            <person name="Zaitshik J."/>
            <person name="Landry C."/>
            <person name="Banes M.M."/>
            <person name="Lawrence M.L."/>
        </authorList>
    </citation>
    <scope>NUCLEOTIDE SEQUENCE [LARGE SCALE GENOMIC DNA]</scope>
    <source>
        <strain evidence="1 2">93-146</strain>
    </source>
</reference>
<protein>
    <submittedName>
        <fullName evidence="1">Uncharacterized protein</fullName>
    </submittedName>
</protein>
<name>C5BAR4_EDWI9</name>
<dbReference type="KEGG" id="eic:NT01EI_3335"/>
<accession>C5BAR4</accession>
<dbReference type="AlphaFoldDB" id="C5BAR4"/>
<reference evidence="2" key="1">
    <citation type="submission" date="2009-03" db="EMBL/GenBank/DDBJ databases">
        <title>Complete genome sequence of Edwardsiella ictaluri 93-146.</title>
        <authorList>
            <person name="Williams M.L."/>
            <person name="Gillaspy A.F."/>
            <person name="Dyer D.W."/>
            <person name="Thune R.L."/>
            <person name="Waldbieser G.C."/>
            <person name="Schuster S.C."/>
            <person name="Gipson J."/>
            <person name="Zaitshik J."/>
            <person name="Landry C."/>
            <person name="Lawrence M.L."/>
        </authorList>
    </citation>
    <scope>NUCLEOTIDE SEQUENCE [LARGE SCALE GENOMIC DNA]</scope>
    <source>
        <strain evidence="2">93-146</strain>
    </source>
</reference>
<dbReference type="Proteomes" id="UP000001485">
    <property type="component" value="Chromosome"/>
</dbReference>
<sequence>MARNPAAAPCHIFEMYRSSFRHWQRSANEPDGERVVKCSQVMEARNVSGENEHIE</sequence>
<proteinExistence type="predicted"/>
<dbReference type="EMBL" id="CP001600">
    <property type="protein sequence ID" value="ACR70473.2"/>
    <property type="molecule type" value="Genomic_DNA"/>
</dbReference>
<organism evidence="1 2">
    <name type="scientific">Edwardsiella ictaluri (strain 93-146)</name>
    <dbReference type="NCBI Taxonomy" id="634503"/>
    <lineage>
        <taxon>Bacteria</taxon>
        <taxon>Pseudomonadati</taxon>
        <taxon>Pseudomonadota</taxon>
        <taxon>Gammaproteobacteria</taxon>
        <taxon>Enterobacterales</taxon>
        <taxon>Hafniaceae</taxon>
        <taxon>Edwardsiella</taxon>
    </lineage>
</organism>
<evidence type="ECO:0000313" key="2">
    <source>
        <dbReference type="Proteomes" id="UP000001485"/>
    </source>
</evidence>
<gene>
    <name evidence="1" type="ordered locus">NT01EI_3335</name>
</gene>